<dbReference type="Proteomes" id="UP000070587">
    <property type="component" value="Chromosome"/>
</dbReference>
<keyword evidence="1" id="KW-0812">Transmembrane</keyword>
<reference evidence="3" key="1">
    <citation type="submission" date="2015-02" db="EMBL/GenBank/DDBJ databases">
        <title>Pyrococcus kukulkanii sp. nov., a novel hyperthermophilic archaeon isolated from a deep-sea hydrothermal vent at the Guaymas Basin.</title>
        <authorList>
            <person name="Oger P.M."/>
            <person name="Callac N."/>
            <person name="Jebbar M."/>
            <person name="Godfroy A."/>
        </authorList>
    </citation>
    <scope>NUCLEOTIDE SEQUENCE [LARGE SCALE GENOMIC DNA]</scope>
    <source>
        <strain evidence="3">NCB100</strain>
    </source>
</reference>
<dbReference type="AlphaFoldDB" id="A0A127B756"/>
<evidence type="ECO:0000313" key="2">
    <source>
        <dbReference type="EMBL" id="AMM53104.1"/>
    </source>
</evidence>
<evidence type="ECO:0000313" key="3">
    <source>
        <dbReference type="Proteomes" id="UP000070587"/>
    </source>
</evidence>
<dbReference type="RefSeq" id="WP_068319950.1">
    <property type="nucleotide sequence ID" value="NZ_CP010835.1"/>
</dbReference>
<feature type="transmembrane region" description="Helical" evidence="1">
    <location>
        <begin position="33"/>
        <end position="49"/>
    </location>
</feature>
<keyword evidence="1" id="KW-0472">Membrane</keyword>
<dbReference type="PATRIC" id="fig|1609559.3.peg.62"/>
<dbReference type="GeneID" id="28490223"/>
<sequence length="164" mass="19159">MDEARVHNLLTFYLPFLILAGFVYEFLNRNSKALVYILGYLIAYLAIRLEIHHYTHKWSAHRDPEFVKILLIYNLFTAGFLLPTLLAYSTEETIIRNILIYLIVAFLMYAPISKMVGKLSRGLLVLSIVSSFVIFIITQNILEPMIFMLLSLWTYFGTKTYTKY</sequence>
<reference evidence="2 3" key="2">
    <citation type="journal article" date="2016" name="Int. J. Syst. Evol. Microbiol.">
        <title>Pyrococcus kukulkanii sp. nov., a hyperthermophilic, piezophilic archaeon isolated from a deep-sea hydrothermal vent.</title>
        <authorList>
            <person name="Callac N."/>
            <person name="Oger P."/>
            <person name="Lesongeur F."/>
            <person name="Rattray J.E."/>
            <person name="Vannier P."/>
            <person name="Michoud G."/>
            <person name="Beauverger M."/>
            <person name="Gayet N."/>
            <person name="Rouxel O."/>
            <person name="Jebbar M."/>
            <person name="Godfroy A."/>
        </authorList>
    </citation>
    <scope>NUCLEOTIDE SEQUENCE [LARGE SCALE GENOMIC DNA]</scope>
    <source>
        <strain evidence="2 3">NCB100</strain>
    </source>
</reference>
<name>A0A127B756_9EURY</name>
<accession>A0A127B756</accession>
<evidence type="ECO:0000256" key="1">
    <source>
        <dbReference type="SAM" id="Phobius"/>
    </source>
</evidence>
<feature type="transmembrane region" description="Helical" evidence="1">
    <location>
        <begin position="94"/>
        <end position="111"/>
    </location>
</feature>
<protein>
    <submittedName>
        <fullName evidence="2">Uncharacterized protein</fullName>
    </submittedName>
</protein>
<proteinExistence type="predicted"/>
<keyword evidence="1" id="KW-1133">Transmembrane helix</keyword>
<feature type="transmembrane region" description="Helical" evidence="1">
    <location>
        <begin position="9"/>
        <end position="27"/>
    </location>
</feature>
<gene>
    <name evidence="2" type="ORF">TQ32_00295</name>
</gene>
<dbReference type="OrthoDB" id="103634at2157"/>
<feature type="transmembrane region" description="Helical" evidence="1">
    <location>
        <begin position="70"/>
        <end position="88"/>
    </location>
</feature>
<organism evidence="2 3">
    <name type="scientific">Pyrococcus kukulkanii</name>
    <dbReference type="NCBI Taxonomy" id="1609559"/>
    <lineage>
        <taxon>Archaea</taxon>
        <taxon>Methanobacteriati</taxon>
        <taxon>Methanobacteriota</taxon>
        <taxon>Thermococci</taxon>
        <taxon>Thermococcales</taxon>
        <taxon>Thermococcaceae</taxon>
        <taxon>Pyrococcus</taxon>
    </lineage>
</organism>
<dbReference type="KEGG" id="pyc:TQ32_00295"/>
<dbReference type="EMBL" id="CP010835">
    <property type="protein sequence ID" value="AMM53104.1"/>
    <property type="molecule type" value="Genomic_DNA"/>
</dbReference>